<gene>
    <name evidence="3" type="ORF">SAMN05660420_00558</name>
</gene>
<evidence type="ECO:0000313" key="3">
    <source>
        <dbReference type="EMBL" id="SDZ83899.1"/>
    </source>
</evidence>
<organism evidence="3 4">
    <name type="scientific">Desulfuromusa kysingii</name>
    <dbReference type="NCBI Taxonomy" id="37625"/>
    <lineage>
        <taxon>Bacteria</taxon>
        <taxon>Pseudomonadati</taxon>
        <taxon>Thermodesulfobacteriota</taxon>
        <taxon>Desulfuromonadia</taxon>
        <taxon>Desulfuromonadales</taxon>
        <taxon>Geopsychrobacteraceae</taxon>
        <taxon>Desulfuromusa</taxon>
    </lineage>
</organism>
<sequence>MKKLTTLFIALFMFSPLIACSKTDSAQPAAQNSAAAESPAPAAAPNPGSANVPGQTAGTVVETMNAAGYTYVYVDNGTEKIWAAAPEFAVSVGDEVMIPEGMAMHNYHSQTLDRDFDVVYFVEAVLNASNPNVGTAAMGAAASTAGMQMPEGHPPIDTTSVPPEVDLTAVQKAEGGLTIGEIYSSKADLSGKTVTLRGKVVKFSPQIMGTNWIHLQDGSGDQAAGTNDLTVTSGIQVNVGDTIVASGPLTLDKDFGYGYKYNLIMENAAVTVE</sequence>
<evidence type="ECO:0000313" key="4">
    <source>
        <dbReference type="Proteomes" id="UP000199409"/>
    </source>
</evidence>
<dbReference type="RefSeq" id="WP_092344468.1">
    <property type="nucleotide sequence ID" value="NZ_FNQN01000001.1"/>
</dbReference>
<feature type="chain" id="PRO_5011598640" description="Nucleotide-binding protein" evidence="2">
    <location>
        <begin position="20"/>
        <end position="273"/>
    </location>
</feature>
<dbReference type="OrthoDB" id="1118190at2"/>
<proteinExistence type="predicted"/>
<dbReference type="STRING" id="37625.SAMN05660420_00558"/>
<feature type="signal peptide" evidence="2">
    <location>
        <begin position="1"/>
        <end position="19"/>
    </location>
</feature>
<evidence type="ECO:0008006" key="5">
    <source>
        <dbReference type="Google" id="ProtNLM"/>
    </source>
</evidence>
<dbReference type="EMBL" id="FNQN01000001">
    <property type="protein sequence ID" value="SDZ83899.1"/>
    <property type="molecule type" value="Genomic_DNA"/>
</dbReference>
<dbReference type="Proteomes" id="UP000199409">
    <property type="component" value="Unassembled WGS sequence"/>
</dbReference>
<evidence type="ECO:0000256" key="1">
    <source>
        <dbReference type="SAM" id="MobiDB-lite"/>
    </source>
</evidence>
<accession>A0A1H3W9U8</accession>
<dbReference type="AlphaFoldDB" id="A0A1H3W9U8"/>
<protein>
    <recommendedName>
        <fullName evidence="5">Nucleotide-binding protein</fullName>
    </recommendedName>
</protein>
<name>A0A1H3W9U8_9BACT</name>
<evidence type="ECO:0000256" key="2">
    <source>
        <dbReference type="SAM" id="SignalP"/>
    </source>
</evidence>
<feature type="region of interest" description="Disordered" evidence="1">
    <location>
        <begin position="30"/>
        <end position="56"/>
    </location>
</feature>
<reference evidence="3 4" key="1">
    <citation type="submission" date="2016-10" db="EMBL/GenBank/DDBJ databases">
        <authorList>
            <person name="de Groot N.N."/>
        </authorList>
    </citation>
    <scope>NUCLEOTIDE SEQUENCE [LARGE SCALE GENOMIC DNA]</scope>
    <source>
        <strain evidence="3 4">DSM 7343</strain>
    </source>
</reference>
<feature type="compositionally biased region" description="Low complexity" evidence="1">
    <location>
        <begin position="30"/>
        <end position="51"/>
    </location>
</feature>
<keyword evidence="2" id="KW-0732">Signal</keyword>
<keyword evidence="4" id="KW-1185">Reference proteome</keyword>